<dbReference type="EMBL" id="BGPR01000055">
    <property type="protein sequence ID" value="GBL87706.1"/>
    <property type="molecule type" value="Genomic_DNA"/>
</dbReference>
<name>A0A4Y2B8V1_ARAVE</name>
<protein>
    <submittedName>
        <fullName evidence="1">Uncharacterized protein</fullName>
    </submittedName>
</protein>
<evidence type="ECO:0000313" key="1">
    <source>
        <dbReference type="EMBL" id="GBL87706.1"/>
    </source>
</evidence>
<evidence type="ECO:0000313" key="2">
    <source>
        <dbReference type="Proteomes" id="UP000499080"/>
    </source>
</evidence>
<proteinExistence type="predicted"/>
<organism evidence="1 2">
    <name type="scientific">Araneus ventricosus</name>
    <name type="common">Orbweaver spider</name>
    <name type="synonym">Epeira ventricosa</name>
    <dbReference type="NCBI Taxonomy" id="182803"/>
    <lineage>
        <taxon>Eukaryota</taxon>
        <taxon>Metazoa</taxon>
        <taxon>Ecdysozoa</taxon>
        <taxon>Arthropoda</taxon>
        <taxon>Chelicerata</taxon>
        <taxon>Arachnida</taxon>
        <taxon>Araneae</taxon>
        <taxon>Araneomorphae</taxon>
        <taxon>Entelegynae</taxon>
        <taxon>Araneoidea</taxon>
        <taxon>Araneidae</taxon>
        <taxon>Araneus</taxon>
    </lineage>
</organism>
<gene>
    <name evidence="1" type="ORF">AVEN_81329_1</name>
</gene>
<keyword evidence="2" id="KW-1185">Reference proteome</keyword>
<sequence>MCNAIVSQAYRIFLIALEGRIVVLLSPHPLFIRSSITSCCETKCNSIRSSAASSWRSCSTSSSISLPSTSIPLILAKDTVSLTIDSRGLSQTQCHIRQHSPAKVSTKRK</sequence>
<accession>A0A4Y2B8V1</accession>
<reference evidence="1 2" key="1">
    <citation type="journal article" date="2019" name="Sci. Rep.">
        <title>Orb-weaving spider Araneus ventricosus genome elucidates the spidroin gene catalogue.</title>
        <authorList>
            <person name="Kono N."/>
            <person name="Nakamura H."/>
            <person name="Ohtoshi R."/>
            <person name="Moran D.A.P."/>
            <person name="Shinohara A."/>
            <person name="Yoshida Y."/>
            <person name="Fujiwara M."/>
            <person name="Mori M."/>
            <person name="Tomita M."/>
            <person name="Arakawa K."/>
        </authorList>
    </citation>
    <scope>NUCLEOTIDE SEQUENCE [LARGE SCALE GENOMIC DNA]</scope>
</reference>
<dbReference type="AlphaFoldDB" id="A0A4Y2B8V1"/>
<comment type="caution">
    <text evidence="1">The sequence shown here is derived from an EMBL/GenBank/DDBJ whole genome shotgun (WGS) entry which is preliminary data.</text>
</comment>
<dbReference type="Proteomes" id="UP000499080">
    <property type="component" value="Unassembled WGS sequence"/>
</dbReference>